<reference evidence="2 3" key="1">
    <citation type="submission" date="2022-03" db="EMBL/GenBank/DDBJ databases">
        <title>Genomic Encyclopedia of Type Strains, Phase III (KMG-III): the genomes of soil and plant-associated and newly described type strains.</title>
        <authorList>
            <person name="Whitman W."/>
        </authorList>
    </citation>
    <scope>NUCLEOTIDE SEQUENCE [LARGE SCALE GENOMIC DNA]</scope>
    <source>
        <strain evidence="2 3">BSker1</strain>
    </source>
</reference>
<feature type="transmembrane region" description="Helical" evidence="1">
    <location>
        <begin position="357"/>
        <end position="377"/>
    </location>
</feature>
<dbReference type="RefSeq" id="WP_253445874.1">
    <property type="nucleotide sequence ID" value="NZ_JALJYF010000001.1"/>
</dbReference>
<sequence>MKIATLTVNRPVFTTMMALIAVLVGLFALSRLPLDLMPDVTYPTLTVATNYENASPEEVEETITRRVEESVATVAGIEELTSVSSEGSSQVRVTFQWGVDLDVAANDIRDRLDRIVNALPEEADRPQLRKFDPASFPILIYGVASDLDPIALRSLIDEDLSYRIERIPGVATLDVWGGLERQIQIKVDPERIRALDLTLDQVRTALREANVTVPAGEVERGRLDVAVRTPGKFSTLEEIRNLTVARREGSQVRLGQIADVEDGHERISRLIRINEEPGVRIAVRKQAGSNTVDVADQVNAEMQRIQRDYPQLDLVPIVDQSEYIQNSVNNLTTTILYGGILAVFVLLVFLRNIRGTLVVAVAIPTSLIATFSLIYFGGFTLNLMTLGGLALGVGLMVDNAIVVLENISRVRKEEADDRSRAAVVGTSQVGPAIIASTITTLVIFAPLIFAQGMSGEMFSQLAYTVGFALICSLLVALTVVPMMASKILKDENGGSGRSLAKRMAAAMGRGFDAMELRYKELLELLLRHKPMTLSLAGLVFLLSLLLMPHIGAEFMPEADESEVRVSVEMEPGTRLEILDEVMKQVEDIVIPEVPEAESNYTRLGSSGWRGQGHTGEVRLSLVGVRDRDRSSAEIAADLRPLLEDIPGATIRTRAGQGLFLLRMGTGGGDGEQMEVEVRGFDLDRLDALSDDVEERLAGVEGISDTRRSREEGIPQELMLLNRDRAADLGVSMERAARTLEAAIGGVRAGEFTDEGREYDMFIRMRDSERLTQSQILNLTVRNDEGDQIALRNLVDVGEGVGPQQIDRKNQQRLAVVYANISGRDLGSVAADVQDVLRDIPMPDGYDAVVSGEFEEQQEAFSELGLAMIMAVLLVYMVLASLYESLRDPFIVMFTVPLAIIGVNVMLYLTGTTFNLQSLIGMIMLVGIVVNNSILIVDQTGRLQRGEGMRLNAAITEAGRRRLRPVLMTTLTTTFAMLPLALGIGEGADQQAPMARAVIGGLLSASFTTLLVIPVIYAIFHRRDDELEAETAVTPS</sequence>
<dbReference type="SUPFAM" id="SSF82693">
    <property type="entry name" value="Multidrug efflux transporter AcrB pore domain, PN1, PN2, PC1 and PC2 subdomains"/>
    <property type="match status" value="3"/>
</dbReference>
<dbReference type="Gene3D" id="3.30.2090.10">
    <property type="entry name" value="Multidrug efflux transporter AcrB TolC docking domain, DN and DC subdomains"/>
    <property type="match status" value="2"/>
</dbReference>
<dbReference type="SUPFAM" id="SSF82866">
    <property type="entry name" value="Multidrug efflux transporter AcrB transmembrane domain"/>
    <property type="match status" value="2"/>
</dbReference>
<proteinExistence type="predicted"/>
<dbReference type="PANTHER" id="PTHR32063:SF0">
    <property type="entry name" value="SWARMING MOTILITY PROTEIN SWRC"/>
    <property type="match status" value="1"/>
</dbReference>
<evidence type="ECO:0000313" key="3">
    <source>
        <dbReference type="Proteomes" id="UP001523550"/>
    </source>
</evidence>
<accession>A0ABT1G6G2</accession>
<feature type="transmembrane region" description="Helical" evidence="1">
    <location>
        <begin position="383"/>
        <end position="408"/>
    </location>
</feature>
<keyword evidence="1" id="KW-0812">Transmembrane</keyword>
<feature type="transmembrane region" description="Helical" evidence="1">
    <location>
        <begin position="965"/>
        <end position="984"/>
    </location>
</feature>
<dbReference type="EMBL" id="JALJYF010000001">
    <property type="protein sequence ID" value="MCP1726885.1"/>
    <property type="molecule type" value="Genomic_DNA"/>
</dbReference>
<dbReference type="PANTHER" id="PTHR32063">
    <property type="match status" value="1"/>
</dbReference>
<dbReference type="SUPFAM" id="SSF82714">
    <property type="entry name" value="Multidrug efflux transporter AcrB TolC docking domain, DN and DC subdomains"/>
    <property type="match status" value="2"/>
</dbReference>
<keyword evidence="3" id="KW-1185">Reference proteome</keyword>
<organism evidence="2 3">
    <name type="scientific">Natronospira proteinivora</name>
    <dbReference type="NCBI Taxonomy" id="1807133"/>
    <lineage>
        <taxon>Bacteria</taxon>
        <taxon>Pseudomonadati</taxon>
        <taxon>Pseudomonadota</taxon>
        <taxon>Gammaproteobacteria</taxon>
        <taxon>Natronospirales</taxon>
        <taxon>Natronospiraceae</taxon>
        <taxon>Natronospira</taxon>
    </lineage>
</organism>
<name>A0ABT1G6G2_9GAMM</name>
<dbReference type="Proteomes" id="UP001523550">
    <property type="component" value="Unassembled WGS sequence"/>
</dbReference>
<feature type="transmembrane region" description="Helical" evidence="1">
    <location>
        <begin position="331"/>
        <end position="350"/>
    </location>
</feature>
<dbReference type="InterPro" id="IPR027463">
    <property type="entry name" value="AcrB_DN_DC_subdom"/>
</dbReference>
<keyword evidence="1" id="KW-1133">Transmembrane helix</keyword>
<feature type="transmembrane region" description="Helical" evidence="1">
    <location>
        <begin position="461"/>
        <end position="480"/>
    </location>
</feature>
<protein>
    <submittedName>
        <fullName evidence="2">HAE1 family hydrophobic/amphiphilic exporter-1</fullName>
    </submittedName>
</protein>
<evidence type="ECO:0000256" key="1">
    <source>
        <dbReference type="SAM" id="Phobius"/>
    </source>
</evidence>
<feature type="transmembrane region" description="Helical" evidence="1">
    <location>
        <begin position="915"/>
        <end position="936"/>
    </location>
</feature>
<feature type="transmembrane region" description="Helical" evidence="1">
    <location>
        <begin position="429"/>
        <end position="449"/>
    </location>
</feature>
<dbReference type="Gene3D" id="3.30.70.1430">
    <property type="entry name" value="Multidrug efflux transporter AcrB pore domain"/>
    <property type="match status" value="2"/>
</dbReference>
<feature type="transmembrane region" description="Helical" evidence="1">
    <location>
        <begin position="996"/>
        <end position="1019"/>
    </location>
</feature>
<dbReference type="Pfam" id="PF00873">
    <property type="entry name" value="ACR_tran"/>
    <property type="match status" value="1"/>
</dbReference>
<dbReference type="Gene3D" id="3.30.70.1440">
    <property type="entry name" value="Multidrug efflux transporter AcrB pore domain"/>
    <property type="match status" value="1"/>
</dbReference>
<comment type="caution">
    <text evidence="2">The sequence shown here is derived from an EMBL/GenBank/DDBJ whole genome shotgun (WGS) entry which is preliminary data.</text>
</comment>
<feature type="transmembrane region" description="Helical" evidence="1">
    <location>
        <begin position="863"/>
        <end position="882"/>
    </location>
</feature>
<feature type="transmembrane region" description="Helical" evidence="1">
    <location>
        <begin position="889"/>
        <end position="909"/>
    </location>
</feature>
<dbReference type="InterPro" id="IPR001036">
    <property type="entry name" value="Acrflvin-R"/>
</dbReference>
<dbReference type="PRINTS" id="PR00702">
    <property type="entry name" value="ACRIFLAVINRP"/>
</dbReference>
<dbReference type="Gene3D" id="1.20.1640.10">
    <property type="entry name" value="Multidrug efflux transporter AcrB transmembrane domain"/>
    <property type="match status" value="2"/>
</dbReference>
<gene>
    <name evidence="2" type="ORF">J2T60_000850</name>
</gene>
<keyword evidence="1" id="KW-0472">Membrane</keyword>
<feature type="transmembrane region" description="Helical" evidence="1">
    <location>
        <begin position="531"/>
        <end position="551"/>
    </location>
</feature>
<evidence type="ECO:0000313" key="2">
    <source>
        <dbReference type="EMBL" id="MCP1726885.1"/>
    </source>
</evidence>
<dbReference type="Gene3D" id="3.30.70.1320">
    <property type="entry name" value="Multidrug efflux transporter AcrB pore domain like"/>
    <property type="match status" value="1"/>
</dbReference>